<dbReference type="Proteomes" id="UP001331561">
    <property type="component" value="Unassembled WGS sequence"/>
</dbReference>
<dbReference type="Gene3D" id="1.10.10.10">
    <property type="entry name" value="Winged helix-like DNA-binding domain superfamily/Winged helix DNA-binding domain"/>
    <property type="match status" value="1"/>
</dbReference>
<comment type="caution">
    <text evidence="5">The sequence shown here is derived from an EMBL/GenBank/DDBJ whole genome shotgun (WGS) entry which is preliminary data.</text>
</comment>
<sequence>MPICASDASFCLEMIRRSPTCLAPTQDFYISVLTEMKGFVRILSMELKPISQRFVLHWGEMGSQWGVNRTVAQIHALLFVAGRPMHAEEIASTLGVARSNVSNSLRELQSWKLIRVVHLLGDRRDHFDCTTAVWELFKTVVTERKAREFDPTITVLRECLKSPEIGEEDAGTQLRIKETLALMEILSSWADEMLRLEPETLMRILKLGARIQGFVRGSKKDS</sequence>
<evidence type="ECO:0000256" key="1">
    <source>
        <dbReference type="ARBA" id="ARBA00023015"/>
    </source>
</evidence>
<proteinExistence type="predicted"/>
<dbReference type="InterPro" id="IPR052362">
    <property type="entry name" value="HTH-GbsR_regulator"/>
</dbReference>
<evidence type="ECO:0000313" key="5">
    <source>
        <dbReference type="EMBL" id="MEC5387760.1"/>
    </source>
</evidence>
<evidence type="ECO:0000256" key="2">
    <source>
        <dbReference type="ARBA" id="ARBA00023125"/>
    </source>
</evidence>
<keyword evidence="6" id="KW-1185">Reference proteome</keyword>
<keyword evidence="3" id="KW-0804">Transcription</keyword>
<evidence type="ECO:0000256" key="3">
    <source>
        <dbReference type="ARBA" id="ARBA00023163"/>
    </source>
</evidence>
<feature type="domain" description="HTH marR-type" evidence="4">
    <location>
        <begin position="66"/>
        <end position="124"/>
    </location>
</feature>
<organism evidence="5 6">
    <name type="scientific">Uliginosibacterium silvisoli</name>
    <dbReference type="NCBI Taxonomy" id="3114758"/>
    <lineage>
        <taxon>Bacteria</taxon>
        <taxon>Pseudomonadati</taxon>
        <taxon>Pseudomonadota</taxon>
        <taxon>Betaproteobacteria</taxon>
        <taxon>Rhodocyclales</taxon>
        <taxon>Zoogloeaceae</taxon>
        <taxon>Uliginosibacterium</taxon>
    </lineage>
</organism>
<dbReference type="Pfam" id="PF12802">
    <property type="entry name" value="MarR_2"/>
    <property type="match status" value="1"/>
</dbReference>
<dbReference type="PANTHER" id="PTHR38465">
    <property type="entry name" value="HTH-TYPE TRANSCRIPTIONAL REGULATOR MJ1563-RELATED"/>
    <property type="match status" value="1"/>
</dbReference>
<keyword evidence="2" id="KW-0238">DNA-binding</keyword>
<accession>A0ABU6K7S9</accession>
<dbReference type="PANTHER" id="PTHR38465:SF1">
    <property type="entry name" value="HTH-TYPE TRANSCRIPTIONAL REGULATOR MJ1563-RELATED"/>
    <property type="match status" value="1"/>
</dbReference>
<reference evidence="5 6" key="1">
    <citation type="submission" date="2024-01" db="EMBL/GenBank/DDBJ databases">
        <title>Uliginosibacterium soil sp. nov.</title>
        <authorList>
            <person name="Lv Y."/>
        </authorList>
    </citation>
    <scope>NUCLEOTIDE SEQUENCE [LARGE SCALE GENOMIC DNA]</scope>
    <source>
        <strain evidence="5 6">H3</strain>
    </source>
</reference>
<dbReference type="InterPro" id="IPR036388">
    <property type="entry name" value="WH-like_DNA-bd_sf"/>
</dbReference>
<protein>
    <submittedName>
        <fullName evidence="5">MarR family transcriptional regulator</fullName>
    </submittedName>
</protein>
<dbReference type="RefSeq" id="WP_327600734.1">
    <property type="nucleotide sequence ID" value="NZ_JAYXHS010000004.1"/>
</dbReference>
<gene>
    <name evidence="5" type="ORF">VVD49_18655</name>
</gene>
<dbReference type="InterPro" id="IPR036390">
    <property type="entry name" value="WH_DNA-bd_sf"/>
</dbReference>
<dbReference type="EMBL" id="JAYXHS010000004">
    <property type="protein sequence ID" value="MEC5387760.1"/>
    <property type="molecule type" value="Genomic_DNA"/>
</dbReference>
<dbReference type="InterPro" id="IPR000835">
    <property type="entry name" value="HTH_MarR-typ"/>
</dbReference>
<evidence type="ECO:0000313" key="6">
    <source>
        <dbReference type="Proteomes" id="UP001331561"/>
    </source>
</evidence>
<keyword evidence="1" id="KW-0805">Transcription regulation</keyword>
<name>A0ABU6K7S9_9RHOO</name>
<evidence type="ECO:0000259" key="4">
    <source>
        <dbReference type="Pfam" id="PF12802"/>
    </source>
</evidence>
<dbReference type="SUPFAM" id="SSF46785">
    <property type="entry name" value="Winged helix' DNA-binding domain"/>
    <property type="match status" value="1"/>
</dbReference>